<dbReference type="Proteomes" id="UP000245119">
    <property type="component" value="Linkage Group LG5"/>
</dbReference>
<dbReference type="InterPro" id="IPR039915">
    <property type="entry name" value="TACC"/>
</dbReference>
<dbReference type="GO" id="GO:0007097">
    <property type="term" value="P:nuclear migration"/>
    <property type="evidence" value="ECO:0007669"/>
    <property type="project" value="TreeGrafter"/>
</dbReference>
<dbReference type="GO" id="GO:0005737">
    <property type="term" value="C:cytoplasm"/>
    <property type="evidence" value="ECO:0007669"/>
    <property type="project" value="TreeGrafter"/>
</dbReference>
<feature type="compositionally biased region" description="Basic and acidic residues" evidence="8">
    <location>
        <begin position="63"/>
        <end position="79"/>
    </location>
</feature>
<dbReference type="GO" id="GO:0007052">
    <property type="term" value="P:mitotic spindle organization"/>
    <property type="evidence" value="ECO:0007669"/>
    <property type="project" value="InterPro"/>
</dbReference>
<evidence type="ECO:0000256" key="3">
    <source>
        <dbReference type="ARBA" id="ARBA00022490"/>
    </source>
</evidence>
<evidence type="ECO:0000313" key="10">
    <source>
        <dbReference type="EMBL" id="PVD30996.1"/>
    </source>
</evidence>
<evidence type="ECO:0000256" key="6">
    <source>
        <dbReference type="ARBA" id="ARBA00023212"/>
    </source>
</evidence>
<proteinExistence type="inferred from homology"/>
<keyword evidence="5 7" id="KW-0175">Coiled coil</keyword>
<dbReference type="Gene3D" id="1.20.5.1700">
    <property type="match status" value="1"/>
</dbReference>
<keyword evidence="3" id="KW-0963">Cytoplasm</keyword>
<dbReference type="InterPro" id="IPR007707">
    <property type="entry name" value="TACC_C"/>
</dbReference>
<dbReference type="PANTHER" id="PTHR13924:SF10">
    <property type="entry name" value="TRANSFORMING ACIDIC COILED-COIL PROTEIN, ISOFORM K"/>
    <property type="match status" value="1"/>
</dbReference>
<evidence type="ECO:0000256" key="7">
    <source>
        <dbReference type="SAM" id="Coils"/>
    </source>
</evidence>
<dbReference type="Pfam" id="PF05010">
    <property type="entry name" value="TACC_C"/>
    <property type="match status" value="1"/>
</dbReference>
<keyword evidence="4" id="KW-0597">Phosphoprotein</keyword>
<evidence type="ECO:0000256" key="1">
    <source>
        <dbReference type="ARBA" id="ARBA00004245"/>
    </source>
</evidence>
<dbReference type="GO" id="GO:0005856">
    <property type="term" value="C:cytoskeleton"/>
    <property type="evidence" value="ECO:0007669"/>
    <property type="project" value="UniProtKB-SubCell"/>
</dbReference>
<protein>
    <recommendedName>
        <fullName evidence="9">Transforming acidic coiled-coil-containing protein C-terminal domain-containing protein</fullName>
    </recommendedName>
</protein>
<gene>
    <name evidence="10" type="ORF">C0Q70_10272</name>
</gene>
<keyword evidence="6" id="KW-0206">Cytoskeleton</keyword>
<comment type="caution">
    <text evidence="10">The sequence shown here is derived from an EMBL/GenBank/DDBJ whole genome shotgun (WGS) entry which is preliminary data.</text>
</comment>
<comment type="subcellular location">
    <subcellularLocation>
        <location evidence="1">Cytoplasm</location>
        <location evidence="1">Cytoskeleton</location>
    </subcellularLocation>
</comment>
<organism evidence="10 11">
    <name type="scientific">Pomacea canaliculata</name>
    <name type="common">Golden apple snail</name>
    <dbReference type="NCBI Taxonomy" id="400727"/>
    <lineage>
        <taxon>Eukaryota</taxon>
        <taxon>Metazoa</taxon>
        <taxon>Spiralia</taxon>
        <taxon>Lophotrochozoa</taxon>
        <taxon>Mollusca</taxon>
        <taxon>Gastropoda</taxon>
        <taxon>Caenogastropoda</taxon>
        <taxon>Architaenioglossa</taxon>
        <taxon>Ampullarioidea</taxon>
        <taxon>Ampullariidae</taxon>
        <taxon>Pomacea</taxon>
    </lineage>
</organism>
<reference evidence="10 11" key="1">
    <citation type="submission" date="2018-04" db="EMBL/GenBank/DDBJ databases">
        <title>The genome of golden apple snail Pomacea canaliculata provides insight into stress tolerance and invasive adaptation.</title>
        <authorList>
            <person name="Liu C."/>
            <person name="Liu B."/>
            <person name="Ren Y."/>
            <person name="Zhang Y."/>
            <person name="Wang H."/>
            <person name="Li S."/>
            <person name="Jiang F."/>
            <person name="Yin L."/>
            <person name="Zhang G."/>
            <person name="Qian W."/>
            <person name="Fan W."/>
        </authorList>
    </citation>
    <scope>NUCLEOTIDE SEQUENCE [LARGE SCALE GENOMIC DNA]</scope>
    <source>
        <strain evidence="10">SZHN2017</strain>
        <tissue evidence="10">Muscle</tissue>
    </source>
</reference>
<dbReference type="AlphaFoldDB" id="A0A2T7PC55"/>
<evidence type="ECO:0000256" key="5">
    <source>
        <dbReference type="ARBA" id="ARBA00023054"/>
    </source>
</evidence>
<feature type="region of interest" description="Disordered" evidence="8">
    <location>
        <begin position="1"/>
        <end position="79"/>
    </location>
</feature>
<dbReference type="EMBL" id="PZQS01000005">
    <property type="protein sequence ID" value="PVD30996.1"/>
    <property type="molecule type" value="Genomic_DNA"/>
</dbReference>
<dbReference type="STRING" id="400727.A0A2T7PC55"/>
<evidence type="ECO:0000313" key="11">
    <source>
        <dbReference type="Proteomes" id="UP000245119"/>
    </source>
</evidence>
<dbReference type="FunFam" id="1.20.5.1700:FF:000001">
    <property type="entry name" value="Transforming acidic coiled-coil-containing protein 1 isoform 2"/>
    <property type="match status" value="1"/>
</dbReference>
<evidence type="ECO:0000256" key="8">
    <source>
        <dbReference type="SAM" id="MobiDB-lite"/>
    </source>
</evidence>
<evidence type="ECO:0000256" key="2">
    <source>
        <dbReference type="ARBA" id="ARBA00009423"/>
    </source>
</evidence>
<keyword evidence="11" id="KW-1185">Reference proteome</keyword>
<dbReference type="OrthoDB" id="10255048at2759"/>
<evidence type="ECO:0000259" key="9">
    <source>
        <dbReference type="Pfam" id="PF05010"/>
    </source>
</evidence>
<sequence length="311" mass="35659">MQNEMASDNGAGDKLIPGTSNDHQLPRDVYGNQPLQRGKHPASRALEKEIKRELSAIDNDSGGNRHKDKDESELTENRTNESVVKLVQVLKYSQSDWNKMKQELELSFQAQLLAKEREWSLKLADRDARILTVEEGSKKLKQTNDDMRAVVAEFERTIAQLQSEKEKTNNATQQSLQDVLKERDQALEDLQSVETAFSDLHRRYEKTKSVMEGFKQNEEVLKKCVQELQTKLKKMEQKMQQLKIQAEEKLDRATEEIDKVQKINASDIARLEAALKKADLQIQSLENSLDQKIKENKELAAICDELIAKVQ</sequence>
<evidence type="ECO:0000256" key="4">
    <source>
        <dbReference type="ARBA" id="ARBA00022553"/>
    </source>
</evidence>
<feature type="compositionally biased region" description="Basic and acidic residues" evidence="8">
    <location>
        <begin position="45"/>
        <end position="55"/>
    </location>
</feature>
<feature type="domain" description="Transforming acidic coiled-coil-containing protein C-terminal" evidence="9">
    <location>
        <begin position="126"/>
        <end position="307"/>
    </location>
</feature>
<feature type="coiled-coil region" evidence="7">
    <location>
        <begin position="144"/>
        <end position="309"/>
    </location>
</feature>
<name>A0A2T7PC55_POMCA</name>
<accession>A0A2T7PC55</accession>
<comment type="similarity">
    <text evidence="2">Belongs to the TACC family.</text>
</comment>
<dbReference type="PANTHER" id="PTHR13924">
    <property type="entry name" value="TRANSFORMING ACIDIC COILED-COIL CONTAINING PROTEIN 1/2"/>
    <property type="match status" value="1"/>
</dbReference>